<dbReference type="EMBL" id="CARXXK010000001">
    <property type="protein sequence ID" value="CAI6344641.1"/>
    <property type="molecule type" value="Genomic_DNA"/>
</dbReference>
<evidence type="ECO:0008006" key="3">
    <source>
        <dbReference type="Google" id="ProtNLM"/>
    </source>
</evidence>
<evidence type="ECO:0000313" key="2">
    <source>
        <dbReference type="Proteomes" id="UP001160148"/>
    </source>
</evidence>
<gene>
    <name evidence="1" type="ORF">MEUPH1_LOCUS1753</name>
</gene>
<comment type="caution">
    <text evidence="1">The sequence shown here is derived from an EMBL/GenBank/DDBJ whole genome shotgun (WGS) entry which is preliminary data.</text>
</comment>
<dbReference type="AlphaFoldDB" id="A0AAV0VSE8"/>
<sequence length="158" mass="18599">MTSGNKCFYALSGLLGSKILSKKSKERLYMVLARPVTMYACETWPTTQGDENRLAIMERKFLWKIYGPKRNEDQTYEIRSNRELQELFGKPDIIAEIRHKRLRWHGYVLRAKSIANAVLRWTPQGRRLIGRPKQRWMDKNKKELNQLGIENITEAAMN</sequence>
<dbReference type="Proteomes" id="UP001160148">
    <property type="component" value="Unassembled WGS sequence"/>
</dbReference>
<evidence type="ECO:0000313" key="1">
    <source>
        <dbReference type="EMBL" id="CAI6344641.1"/>
    </source>
</evidence>
<reference evidence="1 2" key="1">
    <citation type="submission" date="2023-01" db="EMBL/GenBank/DDBJ databases">
        <authorList>
            <person name="Whitehead M."/>
        </authorList>
    </citation>
    <scope>NUCLEOTIDE SEQUENCE [LARGE SCALE GENOMIC DNA]</scope>
</reference>
<keyword evidence="2" id="KW-1185">Reference proteome</keyword>
<protein>
    <recommendedName>
        <fullName evidence="3">Endonuclease-reverse transcriptase</fullName>
    </recommendedName>
</protein>
<proteinExistence type="predicted"/>
<accession>A0AAV0VSE8</accession>
<organism evidence="1 2">
    <name type="scientific">Macrosiphum euphorbiae</name>
    <name type="common">potato aphid</name>
    <dbReference type="NCBI Taxonomy" id="13131"/>
    <lineage>
        <taxon>Eukaryota</taxon>
        <taxon>Metazoa</taxon>
        <taxon>Ecdysozoa</taxon>
        <taxon>Arthropoda</taxon>
        <taxon>Hexapoda</taxon>
        <taxon>Insecta</taxon>
        <taxon>Pterygota</taxon>
        <taxon>Neoptera</taxon>
        <taxon>Paraneoptera</taxon>
        <taxon>Hemiptera</taxon>
        <taxon>Sternorrhyncha</taxon>
        <taxon>Aphidomorpha</taxon>
        <taxon>Aphidoidea</taxon>
        <taxon>Aphididae</taxon>
        <taxon>Macrosiphini</taxon>
        <taxon>Macrosiphum</taxon>
    </lineage>
</organism>
<name>A0AAV0VSE8_9HEMI</name>